<proteinExistence type="predicted"/>
<accession>A0A0F9PGU1</accession>
<reference evidence="1" key="1">
    <citation type="journal article" date="2015" name="Nature">
        <title>Complex archaea that bridge the gap between prokaryotes and eukaryotes.</title>
        <authorList>
            <person name="Spang A."/>
            <person name="Saw J.H."/>
            <person name="Jorgensen S.L."/>
            <person name="Zaremba-Niedzwiedzka K."/>
            <person name="Martijn J."/>
            <person name="Lind A.E."/>
            <person name="van Eijk R."/>
            <person name="Schleper C."/>
            <person name="Guy L."/>
            <person name="Ettema T.J."/>
        </authorList>
    </citation>
    <scope>NUCLEOTIDE SEQUENCE</scope>
</reference>
<gene>
    <name evidence="1" type="ORF">LCGC14_0902180</name>
</gene>
<dbReference type="EMBL" id="LAZR01002946">
    <property type="protein sequence ID" value="KKN23717.1"/>
    <property type="molecule type" value="Genomic_DNA"/>
</dbReference>
<dbReference type="AlphaFoldDB" id="A0A0F9PGU1"/>
<organism evidence="1">
    <name type="scientific">marine sediment metagenome</name>
    <dbReference type="NCBI Taxonomy" id="412755"/>
    <lineage>
        <taxon>unclassified sequences</taxon>
        <taxon>metagenomes</taxon>
        <taxon>ecological metagenomes</taxon>
    </lineage>
</organism>
<name>A0A0F9PGU1_9ZZZZ</name>
<comment type="caution">
    <text evidence="1">The sequence shown here is derived from an EMBL/GenBank/DDBJ whole genome shotgun (WGS) entry which is preliminary data.</text>
</comment>
<evidence type="ECO:0000313" key="1">
    <source>
        <dbReference type="EMBL" id="KKN23717.1"/>
    </source>
</evidence>
<protein>
    <submittedName>
        <fullName evidence="1">Uncharacterized protein</fullName>
    </submittedName>
</protein>
<sequence>MAQFASDWKTATLDFDRSSEFTGDDVDQFSSLVDLGEGYEYLSVFIPALSASGTVSVWAQRDAAIATVPMVIHILDDDATGSFLHATSSGDGDIYVIFRIGGARYVRIRANADQTANRLFQIKGFNRQATV</sequence>